<feature type="domain" description="EamA" evidence="7">
    <location>
        <begin position="167"/>
        <end position="301"/>
    </location>
</feature>
<accession>A0ABW2YT62</accession>
<evidence type="ECO:0000313" key="9">
    <source>
        <dbReference type="Proteomes" id="UP001596958"/>
    </source>
</evidence>
<evidence type="ECO:0000256" key="6">
    <source>
        <dbReference type="SAM" id="Phobius"/>
    </source>
</evidence>
<evidence type="ECO:0000313" key="8">
    <source>
        <dbReference type="EMBL" id="MFD0749617.1"/>
    </source>
</evidence>
<evidence type="ECO:0000259" key="7">
    <source>
        <dbReference type="Pfam" id="PF00892"/>
    </source>
</evidence>
<evidence type="ECO:0000256" key="2">
    <source>
        <dbReference type="ARBA" id="ARBA00007362"/>
    </source>
</evidence>
<feature type="transmembrane region" description="Helical" evidence="6">
    <location>
        <begin position="229"/>
        <end position="250"/>
    </location>
</feature>
<dbReference type="Proteomes" id="UP001596958">
    <property type="component" value="Unassembled WGS sequence"/>
</dbReference>
<dbReference type="Gene3D" id="1.10.3730.20">
    <property type="match status" value="1"/>
</dbReference>
<keyword evidence="5 6" id="KW-0472">Membrane</keyword>
<comment type="similarity">
    <text evidence="2">Belongs to the EamA transporter family.</text>
</comment>
<feature type="transmembrane region" description="Helical" evidence="6">
    <location>
        <begin position="262"/>
        <end position="278"/>
    </location>
</feature>
<feature type="transmembrane region" description="Helical" evidence="6">
    <location>
        <begin position="41"/>
        <end position="61"/>
    </location>
</feature>
<feature type="transmembrane region" description="Helical" evidence="6">
    <location>
        <begin position="99"/>
        <end position="116"/>
    </location>
</feature>
<feature type="transmembrane region" description="Helical" evidence="6">
    <location>
        <begin position="162"/>
        <end position="181"/>
    </location>
</feature>
<reference evidence="9" key="1">
    <citation type="journal article" date="2019" name="Int. J. Syst. Evol. Microbiol.">
        <title>The Global Catalogue of Microorganisms (GCM) 10K type strain sequencing project: providing services to taxonomists for standard genome sequencing and annotation.</title>
        <authorList>
            <consortium name="The Broad Institute Genomics Platform"/>
            <consortium name="The Broad Institute Genome Sequencing Center for Infectious Disease"/>
            <person name="Wu L."/>
            <person name="Ma J."/>
        </authorList>
    </citation>
    <scope>NUCLEOTIDE SEQUENCE [LARGE SCALE GENOMIC DNA]</scope>
    <source>
        <strain evidence="9">CCUG 63418</strain>
    </source>
</reference>
<dbReference type="RefSeq" id="WP_377098144.1">
    <property type="nucleotide sequence ID" value="NZ_JBHTHU010000005.1"/>
</dbReference>
<dbReference type="InterPro" id="IPR000620">
    <property type="entry name" value="EamA_dom"/>
</dbReference>
<gene>
    <name evidence="8" type="ORF">ACFQZS_05645</name>
</gene>
<comment type="subcellular location">
    <subcellularLocation>
        <location evidence="1">Membrane</location>
        <topology evidence="1">Multi-pass membrane protein</topology>
    </subcellularLocation>
</comment>
<proteinExistence type="inferred from homology"/>
<keyword evidence="4 6" id="KW-1133">Transmembrane helix</keyword>
<evidence type="ECO:0000256" key="3">
    <source>
        <dbReference type="ARBA" id="ARBA00022692"/>
    </source>
</evidence>
<feature type="transmembrane region" description="Helical" evidence="6">
    <location>
        <begin position="128"/>
        <end position="150"/>
    </location>
</feature>
<keyword evidence="9" id="KW-1185">Reference proteome</keyword>
<protein>
    <submittedName>
        <fullName evidence="8">EamA family transporter</fullName>
    </submittedName>
</protein>
<feature type="transmembrane region" description="Helical" evidence="6">
    <location>
        <begin position="73"/>
        <end position="93"/>
    </location>
</feature>
<feature type="transmembrane region" description="Helical" evidence="6">
    <location>
        <begin position="12"/>
        <end position="35"/>
    </location>
</feature>
<name>A0ABW2YT62_9SPHI</name>
<dbReference type="InterPro" id="IPR050638">
    <property type="entry name" value="AA-Vitamin_Transporters"/>
</dbReference>
<dbReference type="SUPFAM" id="SSF103481">
    <property type="entry name" value="Multidrug resistance efflux transporter EmrE"/>
    <property type="match status" value="2"/>
</dbReference>
<comment type="caution">
    <text evidence="8">The sequence shown here is derived from an EMBL/GenBank/DDBJ whole genome shotgun (WGS) entry which is preliminary data.</text>
</comment>
<sequence>MATSTKPASTLWVIIAFALVYVVWGSTYFFIQMAIHGFPPFLMGATRFMGAGALMLAWCAIKGDKLWVKKDVATAAISGCLMLVGGMGIVIWAERTIPSAMVAIIISIGPLWFVVLDKPNRSKNLRSVSIVGGLIVGFAGVCLLFGEAILQSMHGDFTREQLISLGLLIFGPGIWALGGLYSKKRPGSSPARLTTAWQMLVAGIVYLPISALHNEFDGFNAATVPLQAWLAIAFLIVFGSIVAFTAYVWLLSVRPATQVSTHAYVNPIIAVLLGVWAGNEEISMWQIAGLGIILLSVLLINYKQYTKK</sequence>
<evidence type="ECO:0000256" key="5">
    <source>
        <dbReference type="ARBA" id="ARBA00023136"/>
    </source>
</evidence>
<dbReference type="PANTHER" id="PTHR32322">
    <property type="entry name" value="INNER MEMBRANE TRANSPORTER"/>
    <property type="match status" value="1"/>
</dbReference>
<dbReference type="EMBL" id="JBHTHU010000005">
    <property type="protein sequence ID" value="MFD0749617.1"/>
    <property type="molecule type" value="Genomic_DNA"/>
</dbReference>
<evidence type="ECO:0000256" key="4">
    <source>
        <dbReference type="ARBA" id="ARBA00022989"/>
    </source>
</evidence>
<evidence type="ECO:0000256" key="1">
    <source>
        <dbReference type="ARBA" id="ARBA00004141"/>
    </source>
</evidence>
<feature type="transmembrane region" description="Helical" evidence="6">
    <location>
        <begin position="284"/>
        <end position="302"/>
    </location>
</feature>
<feature type="transmembrane region" description="Helical" evidence="6">
    <location>
        <begin position="193"/>
        <end position="209"/>
    </location>
</feature>
<dbReference type="InterPro" id="IPR037185">
    <property type="entry name" value="EmrE-like"/>
</dbReference>
<organism evidence="8 9">
    <name type="scientific">Mucilaginibacter calamicampi</name>
    <dbReference type="NCBI Taxonomy" id="1302352"/>
    <lineage>
        <taxon>Bacteria</taxon>
        <taxon>Pseudomonadati</taxon>
        <taxon>Bacteroidota</taxon>
        <taxon>Sphingobacteriia</taxon>
        <taxon>Sphingobacteriales</taxon>
        <taxon>Sphingobacteriaceae</taxon>
        <taxon>Mucilaginibacter</taxon>
    </lineage>
</organism>
<keyword evidence="3 6" id="KW-0812">Transmembrane</keyword>
<dbReference type="Pfam" id="PF00892">
    <property type="entry name" value="EamA"/>
    <property type="match status" value="2"/>
</dbReference>
<feature type="domain" description="EamA" evidence="7">
    <location>
        <begin position="12"/>
        <end position="145"/>
    </location>
</feature>
<dbReference type="PANTHER" id="PTHR32322:SF2">
    <property type="entry name" value="EAMA DOMAIN-CONTAINING PROTEIN"/>
    <property type="match status" value="1"/>
</dbReference>